<protein>
    <submittedName>
        <fullName evidence="1">Uncharacterized protein</fullName>
    </submittedName>
</protein>
<keyword evidence="2" id="KW-1185">Reference proteome</keyword>
<accession>A0ABP9MT87</accession>
<reference evidence="2" key="1">
    <citation type="journal article" date="2019" name="Int. J. Syst. Evol. Microbiol.">
        <title>The Global Catalogue of Microorganisms (GCM) 10K type strain sequencing project: providing services to taxonomists for standard genome sequencing and annotation.</title>
        <authorList>
            <consortium name="The Broad Institute Genomics Platform"/>
            <consortium name="The Broad Institute Genome Sequencing Center for Infectious Disease"/>
            <person name="Wu L."/>
            <person name="Ma J."/>
        </authorList>
    </citation>
    <scope>NUCLEOTIDE SEQUENCE [LARGE SCALE GENOMIC DNA]</scope>
    <source>
        <strain evidence="2">JCM 18019</strain>
    </source>
</reference>
<proteinExistence type="predicted"/>
<gene>
    <name evidence="1" type="ORF">GCM10023210_36770</name>
</gene>
<dbReference type="EMBL" id="BAABHX010000007">
    <property type="protein sequence ID" value="GAA5099398.1"/>
    <property type="molecule type" value="Genomic_DNA"/>
</dbReference>
<sequence>MIGIKNSNHSSYLYCFKMVGIEFDEWVIEEISALKFNLKSGKKLIKKEKLK</sequence>
<dbReference type="Proteomes" id="UP001500353">
    <property type="component" value="Unassembled WGS sequence"/>
</dbReference>
<evidence type="ECO:0000313" key="1">
    <source>
        <dbReference type="EMBL" id="GAA5099398.1"/>
    </source>
</evidence>
<organism evidence="1 2">
    <name type="scientific">Chryseobacterium ginsengisoli</name>
    <dbReference type="NCBI Taxonomy" id="363853"/>
    <lineage>
        <taxon>Bacteria</taxon>
        <taxon>Pseudomonadati</taxon>
        <taxon>Bacteroidota</taxon>
        <taxon>Flavobacteriia</taxon>
        <taxon>Flavobacteriales</taxon>
        <taxon>Weeksellaceae</taxon>
        <taxon>Chryseobacterium group</taxon>
        <taxon>Chryseobacterium</taxon>
    </lineage>
</organism>
<comment type="caution">
    <text evidence="1">The sequence shown here is derived from an EMBL/GenBank/DDBJ whole genome shotgun (WGS) entry which is preliminary data.</text>
</comment>
<evidence type="ECO:0000313" key="2">
    <source>
        <dbReference type="Proteomes" id="UP001500353"/>
    </source>
</evidence>
<name>A0ABP9MT87_9FLAO</name>